<sequence>MCIQSSELTWHRSGAFYPASNFCSRWGVTVAEWQSAAKRGAGWITDEDAVGMVMTERELEKTEISFKIEAPKRIFPQTYTRYSEDKM</sequence>
<dbReference type="EMBL" id="AP025516">
    <property type="protein sequence ID" value="BDD88321.1"/>
    <property type="molecule type" value="Genomic_DNA"/>
</dbReference>
<dbReference type="Proteomes" id="UP000830055">
    <property type="component" value="Chromosome"/>
</dbReference>
<keyword evidence="2" id="KW-1185">Reference proteome</keyword>
<proteinExistence type="predicted"/>
<accession>A0ABN6M5Z8</accession>
<organism evidence="1 2">
    <name type="scientific">Desulfofustis limnaeus</name>
    <dbReference type="NCBI Taxonomy" id="2740163"/>
    <lineage>
        <taxon>Bacteria</taxon>
        <taxon>Pseudomonadati</taxon>
        <taxon>Thermodesulfobacteriota</taxon>
        <taxon>Desulfobulbia</taxon>
        <taxon>Desulfobulbales</taxon>
        <taxon>Desulfocapsaceae</taxon>
        <taxon>Desulfofustis</taxon>
    </lineage>
</organism>
<reference evidence="1 2" key="1">
    <citation type="submission" date="2022-01" db="EMBL/GenBank/DDBJ databases">
        <title>Desulfofustis limnae sp. nov., a novel mesophilic sulfate-reducing bacterium isolated from marsh soil.</title>
        <authorList>
            <person name="Watanabe M."/>
            <person name="Takahashi A."/>
            <person name="Kojima H."/>
            <person name="Fukui M."/>
        </authorList>
    </citation>
    <scope>NUCLEOTIDE SEQUENCE [LARGE SCALE GENOMIC DNA]</scope>
    <source>
        <strain evidence="1 2">PPLL</strain>
    </source>
</reference>
<gene>
    <name evidence="1" type="ORF">DPPLL_26860</name>
</gene>
<name>A0ABN6M5Z8_9BACT</name>
<evidence type="ECO:0000313" key="2">
    <source>
        <dbReference type="Proteomes" id="UP000830055"/>
    </source>
</evidence>
<protein>
    <submittedName>
        <fullName evidence="1">Uncharacterized protein</fullName>
    </submittedName>
</protein>
<evidence type="ECO:0000313" key="1">
    <source>
        <dbReference type="EMBL" id="BDD88321.1"/>
    </source>
</evidence>